<keyword evidence="2" id="KW-1185">Reference proteome</keyword>
<accession>A0A1G5E4A2</accession>
<dbReference type="Proteomes" id="UP000198538">
    <property type="component" value="Unassembled WGS sequence"/>
</dbReference>
<dbReference type="Pfam" id="PF19490">
    <property type="entry name" value="DUF6025"/>
    <property type="match status" value="1"/>
</dbReference>
<organism evidence="1 2">
    <name type="scientific">Paenibacillus polysaccharolyticus</name>
    <dbReference type="NCBI Taxonomy" id="582692"/>
    <lineage>
        <taxon>Bacteria</taxon>
        <taxon>Bacillati</taxon>
        <taxon>Bacillota</taxon>
        <taxon>Bacilli</taxon>
        <taxon>Bacillales</taxon>
        <taxon>Paenibacillaceae</taxon>
        <taxon>Paenibacillus</taxon>
    </lineage>
</organism>
<protein>
    <submittedName>
        <fullName evidence="1">Uncharacterized protein</fullName>
    </submittedName>
</protein>
<dbReference type="InterPro" id="IPR046067">
    <property type="entry name" value="DUF6025"/>
</dbReference>
<dbReference type="EMBL" id="FMVM01000003">
    <property type="protein sequence ID" value="SCY21348.1"/>
    <property type="molecule type" value="Genomic_DNA"/>
</dbReference>
<gene>
    <name evidence="1" type="ORF">SAMN05720606_103135</name>
</gene>
<dbReference type="STRING" id="582692.SAMN05720606_103135"/>
<name>A0A1G5E4A2_9BACL</name>
<reference evidence="2" key="1">
    <citation type="submission" date="2016-10" db="EMBL/GenBank/DDBJ databases">
        <authorList>
            <person name="Varghese N."/>
            <person name="Submissions S."/>
        </authorList>
    </citation>
    <scope>NUCLEOTIDE SEQUENCE [LARGE SCALE GENOMIC DNA]</scope>
    <source>
        <strain evidence="2">BL9</strain>
    </source>
</reference>
<proteinExistence type="predicted"/>
<dbReference type="AlphaFoldDB" id="A0A1G5E4A2"/>
<evidence type="ECO:0000313" key="2">
    <source>
        <dbReference type="Proteomes" id="UP000198538"/>
    </source>
</evidence>
<sequence>MKKILSSNIVENVIELLSESYPNLLNLSDRYQASCFDWVHLGNSDIEVGKVLDFIRKSPELVPPRTGHLGNWDPIIEGRAGALDFNKVICDNKFGYPLIYCFNQTEDVELNQGDAVYLPGSKIEGNNRVLLPLYTWNGEQFIERDRTIPLFTPFVFTKVKGKMQSLANFHLNRCKDLNQYEFRSEANIIYSQKDLVKKLLYVLMEDAENQINSKRAFQNLFSHVATLEGTIKRADILVDSNGYRMGEAYFKNKDEFIQSAMIPFQAVVDSCNFVSNLHQLPNHVPIISNILSGVLSAIFHSHYSSSSVQRDCMTQPFNPHFHWGARDMAGYPPRRKGYFAEKSTTKSYKKILQVIVRHFPEVDPVLLVLLPSSIFMLWPVDLYRYDLSAVEELLEDVIESGDSYENMEQMHSHINKMVERWFEKHKYDISTYFLNRFYPGSGIPYGRNTHNFSNPVEPMQFRKLTFRQACMIVGCLMEIVPKKEKKV</sequence>
<evidence type="ECO:0000313" key="1">
    <source>
        <dbReference type="EMBL" id="SCY21348.1"/>
    </source>
</evidence>
<dbReference type="RefSeq" id="WP_090916797.1">
    <property type="nucleotide sequence ID" value="NZ_FMVM01000003.1"/>
</dbReference>